<reference evidence="1 2" key="1">
    <citation type="submission" date="2019-11" db="EMBL/GenBank/DDBJ databases">
        <title>Whole genome sequence of Oryza granulata.</title>
        <authorList>
            <person name="Li W."/>
        </authorList>
    </citation>
    <scope>NUCLEOTIDE SEQUENCE [LARGE SCALE GENOMIC DNA]</scope>
    <source>
        <strain evidence="2">cv. Menghai</strain>
        <tissue evidence="1">Leaf</tissue>
    </source>
</reference>
<protein>
    <submittedName>
        <fullName evidence="1">Uncharacterized protein</fullName>
    </submittedName>
</protein>
<proteinExistence type="predicted"/>
<organism evidence="1 2">
    <name type="scientific">Oryza meyeriana var. granulata</name>
    <dbReference type="NCBI Taxonomy" id="110450"/>
    <lineage>
        <taxon>Eukaryota</taxon>
        <taxon>Viridiplantae</taxon>
        <taxon>Streptophyta</taxon>
        <taxon>Embryophyta</taxon>
        <taxon>Tracheophyta</taxon>
        <taxon>Spermatophyta</taxon>
        <taxon>Magnoliopsida</taxon>
        <taxon>Liliopsida</taxon>
        <taxon>Poales</taxon>
        <taxon>Poaceae</taxon>
        <taxon>BOP clade</taxon>
        <taxon>Oryzoideae</taxon>
        <taxon>Oryzeae</taxon>
        <taxon>Oryzinae</taxon>
        <taxon>Oryza</taxon>
        <taxon>Oryza meyeriana</taxon>
    </lineage>
</organism>
<dbReference type="AlphaFoldDB" id="A0A6G1CC85"/>
<name>A0A6G1CC85_9ORYZ</name>
<keyword evidence="2" id="KW-1185">Reference proteome</keyword>
<sequence>MEKENGERTDRDLSRGGGMAVRCRGGTKQGWFAPCLCAALFAPGPRWAGTAFSFSQVSTGLAWARDHAWPQRWRSRARRWLGRAELPWDAGEFMAKACPLGARQWVRPPFIGAVRLAGQGEGGMAMAEPGRVGGES</sequence>
<comment type="caution">
    <text evidence="1">The sequence shown here is derived from an EMBL/GenBank/DDBJ whole genome shotgun (WGS) entry which is preliminary data.</text>
</comment>
<gene>
    <name evidence="1" type="ORF">E2562_036940</name>
</gene>
<accession>A0A6G1CC85</accession>
<evidence type="ECO:0000313" key="1">
    <source>
        <dbReference type="EMBL" id="KAF0897404.1"/>
    </source>
</evidence>
<dbReference type="Proteomes" id="UP000479710">
    <property type="component" value="Unassembled WGS sequence"/>
</dbReference>
<evidence type="ECO:0000313" key="2">
    <source>
        <dbReference type="Proteomes" id="UP000479710"/>
    </source>
</evidence>
<dbReference type="EMBL" id="SPHZ02000010">
    <property type="protein sequence ID" value="KAF0897404.1"/>
    <property type="molecule type" value="Genomic_DNA"/>
</dbReference>